<protein>
    <submittedName>
        <fullName evidence="1">Uncharacterized protein</fullName>
    </submittedName>
</protein>
<reference evidence="1" key="1">
    <citation type="journal article" date="2020" name="Nature">
        <title>Giant virus diversity and host interactions through global metagenomics.</title>
        <authorList>
            <person name="Schulz F."/>
            <person name="Roux S."/>
            <person name="Paez-Espino D."/>
            <person name="Jungbluth S."/>
            <person name="Walsh D.A."/>
            <person name="Denef V.J."/>
            <person name="McMahon K.D."/>
            <person name="Konstantinidis K.T."/>
            <person name="Eloe-Fadrosh E.A."/>
            <person name="Kyrpides N.C."/>
            <person name="Woyke T."/>
        </authorList>
    </citation>
    <scope>NUCLEOTIDE SEQUENCE</scope>
    <source>
        <strain evidence="1">GVMAG-M-3300023174-104</strain>
    </source>
</reference>
<sequence>MSFPKKMIPTPSPPPQDFFSTVLNKVNMIVEKDFIKSYVCLHRAIISRLIEHHPVPGEKEWEQRAAVEHVYIIQPKEKQLLYTMLVRLKKHETKDNPDPFGHIYDKGLFYHTKYVDEWISHINKSTPPHIFQLSFLNSE</sequence>
<name>A0A6C0D1I1_9ZZZZ</name>
<proteinExistence type="predicted"/>
<dbReference type="EMBL" id="MN739518">
    <property type="protein sequence ID" value="QHT10090.1"/>
    <property type="molecule type" value="Genomic_DNA"/>
</dbReference>
<dbReference type="AlphaFoldDB" id="A0A6C0D1I1"/>
<evidence type="ECO:0000313" key="1">
    <source>
        <dbReference type="EMBL" id="QHT10090.1"/>
    </source>
</evidence>
<accession>A0A6C0D1I1</accession>
<organism evidence="1">
    <name type="scientific">viral metagenome</name>
    <dbReference type="NCBI Taxonomy" id="1070528"/>
    <lineage>
        <taxon>unclassified sequences</taxon>
        <taxon>metagenomes</taxon>
        <taxon>organismal metagenomes</taxon>
    </lineage>
</organism>